<feature type="region of interest" description="Disordered" evidence="4">
    <location>
        <begin position="491"/>
        <end position="511"/>
    </location>
</feature>
<evidence type="ECO:0000256" key="1">
    <source>
        <dbReference type="ARBA" id="ARBA00004123"/>
    </source>
</evidence>
<keyword evidence="3" id="KW-0539">Nucleus</keyword>
<organism evidence="6 7">
    <name type="scientific">Sporothrix stenoceras</name>
    <dbReference type="NCBI Taxonomy" id="5173"/>
    <lineage>
        <taxon>Eukaryota</taxon>
        <taxon>Fungi</taxon>
        <taxon>Dikarya</taxon>
        <taxon>Ascomycota</taxon>
        <taxon>Pezizomycotina</taxon>
        <taxon>Sordariomycetes</taxon>
        <taxon>Sordariomycetidae</taxon>
        <taxon>Ophiostomatales</taxon>
        <taxon>Ophiostomataceae</taxon>
        <taxon>Sporothrix</taxon>
    </lineage>
</organism>
<dbReference type="InterPro" id="IPR036864">
    <property type="entry name" value="Zn2-C6_fun-type_DNA-bd_sf"/>
</dbReference>
<keyword evidence="7" id="KW-1185">Reference proteome</keyword>
<evidence type="ECO:0000256" key="4">
    <source>
        <dbReference type="SAM" id="MobiDB-lite"/>
    </source>
</evidence>
<dbReference type="SUPFAM" id="SSF57701">
    <property type="entry name" value="Zn2/Cys6 DNA-binding domain"/>
    <property type="match status" value="1"/>
</dbReference>
<reference evidence="6 7" key="1">
    <citation type="journal article" date="2024" name="IMA Fungus">
        <title>IMA Genome - F19 : A genome assembly and annotation guide to empower mycologists, including annotated draft genome sequences of Ceratocystis pirilliformis, Diaporthe australafricana, Fusarium ophioides, Paecilomyces lecythidis, and Sporothrix stenoceras.</title>
        <authorList>
            <person name="Aylward J."/>
            <person name="Wilson A.M."/>
            <person name="Visagie C.M."/>
            <person name="Spraker J."/>
            <person name="Barnes I."/>
            <person name="Buitendag C."/>
            <person name="Ceriani C."/>
            <person name="Del Mar Angel L."/>
            <person name="du Plessis D."/>
            <person name="Fuchs T."/>
            <person name="Gasser K."/>
            <person name="Kramer D."/>
            <person name="Li W."/>
            <person name="Munsamy K."/>
            <person name="Piso A."/>
            <person name="Price J.L."/>
            <person name="Sonnekus B."/>
            <person name="Thomas C."/>
            <person name="van der Nest A."/>
            <person name="van Dijk A."/>
            <person name="van Heerden A."/>
            <person name="van Vuuren N."/>
            <person name="Yilmaz N."/>
            <person name="Duong T.A."/>
            <person name="van der Merwe N.A."/>
            <person name="Wingfield M.J."/>
            <person name="Wingfield B.D."/>
        </authorList>
    </citation>
    <scope>NUCLEOTIDE SEQUENCE [LARGE SCALE GENOMIC DNA]</scope>
    <source>
        <strain evidence="6 7">CMW 5346</strain>
    </source>
</reference>
<keyword evidence="2" id="KW-0479">Metal-binding</keyword>
<proteinExistence type="predicted"/>
<gene>
    <name evidence="6" type="ORF">Sste5346_004819</name>
</gene>
<accession>A0ABR3Z634</accession>
<dbReference type="InterPro" id="IPR050613">
    <property type="entry name" value="Sec_Metabolite_Reg"/>
</dbReference>
<evidence type="ECO:0000256" key="3">
    <source>
        <dbReference type="ARBA" id="ARBA00023242"/>
    </source>
</evidence>
<dbReference type="Pfam" id="PF00172">
    <property type="entry name" value="Zn_clus"/>
    <property type="match status" value="1"/>
</dbReference>
<dbReference type="Proteomes" id="UP001583186">
    <property type="component" value="Unassembled WGS sequence"/>
</dbReference>
<dbReference type="PANTHER" id="PTHR31001:SF85">
    <property type="entry name" value="ZN(II)2CYS6 TRANSCRIPTION FACTOR (EUROFUNG)"/>
    <property type="match status" value="1"/>
</dbReference>
<dbReference type="InterPro" id="IPR007219">
    <property type="entry name" value="XnlR_reg_dom"/>
</dbReference>
<dbReference type="SMART" id="SM00906">
    <property type="entry name" value="Fungal_trans"/>
    <property type="match status" value="1"/>
</dbReference>
<dbReference type="InterPro" id="IPR001138">
    <property type="entry name" value="Zn2Cys6_DnaBD"/>
</dbReference>
<dbReference type="CDD" id="cd00067">
    <property type="entry name" value="GAL4"/>
    <property type="match status" value="1"/>
</dbReference>
<dbReference type="PANTHER" id="PTHR31001">
    <property type="entry name" value="UNCHARACTERIZED TRANSCRIPTIONAL REGULATORY PROTEIN"/>
    <property type="match status" value="1"/>
</dbReference>
<evidence type="ECO:0000256" key="2">
    <source>
        <dbReference type="ARBA" id="ARBA00022723"/>
    </source>
</evidence>
<dbReference type="PROSITE" id="PS50048">
    <property type="entry name" value="ZN2_CY6_FUNGAL_2"/>
    <property type="match status" value="1"/>
</dbReference>
<dbReference type="Pfam" id="PF04082">
    <property type="entry name" value="Fungal_trans"/>
    <property type="match status" value="1"/>
</dbReference>
<feature type="region of interest" description="Disordered" evidence="4">
    <location>
        <begin position="1"/>
        <end position="20"/>
    </location>
</feature>
<dbReference type="EMBL" id="JAWCUI010000024">
    <property type="protein sequence ID" value="KAL1896080.1"/>
    <property type="molecule type" value="Genomic_DNA"/>
</dbReference>
<feature type="domain" description="Zn(2)-C6 fungal-type" evidence="5">
    <location>
        <begin position="29"/>
        <end position="58"/>
    </location>
</feature>
<dbReference type="CDD" id="cd12148">
    <property type="entry name" value="fungal_TF_MHR"/>
    <property type="match status" value="1"/>
</dbReference>
<comment type="subcellular location">
    <subcellularLocation>
        <location evidence="1">Nucleus</location>
    </subcellularLocation>
</comment>
<dbReference type="Gene3D" id="4.10.240.10">
    <property type="entry name" value="Zn(2)-C6 fungal-type DNA-binding domain"/>
    <property type="match status" value="1"/>
</dbReference>
<dbReference type="SMART" id="SM00066">
    <property type="entry name" value="GAL4"/>
    <property type="match status" value="1"/>
</dbReference>
<feature type="region of interest" description="Disordered" evidence="4">
    <location>
        <begin position="127"/>
        <end position="149"/>
    </location>
</feature>
<evidence type="ECO:0000259" key="5">
    <source>
        <dbReference type="PROSITE" id="PS50048"/>
    </source>
</evidence>
<name>A0ABR3Z634_9PEZI</name>
<evidence type="ECO:0000313" key="6">
    <source>
        <dbReference type="EMBL" id="KAL1896080.1"/>
    </source>
</evidence>
<sequence length="538" mass="59094">MIQSQLSPASTESSPAPVRQQQVQLYPHACATCVQRKVKCDKRHPCLACSKSHLQCSYRSTPPPQRRKRKIVEITRAAANQALVDKLRDHEAVLRRAGVSFEPFEETTATVHAVDSSDATNTNTNLHVHASGDGKADDGYDGSVDGEARTPNDIQVAATRNPPSDNEPQTSLFPRQHGILISEYGGNRYYEHALIGLLGQQYKQGPPPGWRQPPRAHEDTELPAFLAGMPDAATETQNTRTEFQHPAHTEMLQYWSIFKQNVHPVTMILHAPTTMDEVINNSADDVCCVASSNPPACITTAKDALKFAICACAVASLKDDDCHRLFGAESKSALLKSVQSATRYALTACSFLRLPNLDLLRAFVLLLTSMLHTTDSPSLWVMLGTAVRLAQAQGLHRDGAALALSPFDTEMRRRLWWYIVSLDARITEVMGAESSLPLSTNTQLPCNVNDSALTPGMTVPPKSGAGASDMMLCLIEYETVRLLQRRDPRVERADHGGKGIGSGSTPSNSHITTVSDLERYLEDNFIRFCDPRTVFPEL</sequence>
<protein>
    <recommendedName>
        <fullName evidence="5">Zn(2)-C6 fungal-type domain-containing protein</fullName>
    </recommendedName>
</protein>
<evidence type="ECO:0000313" key="7">
    <source>
        <dbReference type="Proteomes" id="UP001583186"/>
    </source>
</evidence>
<comment type="caution">
    <text evidence="6">The sequence shown here is derived from an EMBL/GenBank/DDBJ whole genome shotgun (WGS) entry which is preliminary data.</text>
</comment>